<keyword evidence="1" id="KW-0202">Cytokine</keyword>
<dbReference type="GO" id="GO:0005615">
    <property type="term" value="C:extracellular space"/>
    <property type="evidence" value="ECO:0007669"/>
    <property type="project" value="UniProtKB-KW"/>
</dbReference>
<keyword evidence="2" id="KW-0732">Signal</keyword>
<organism evidence="4 5">
    <name type="scientific">Scophthalmus maximus</name>
    <name type="common">Turbot</name>
    <name type="synonym">Psetta maxima</name>
    <dbReference type="NCBI Taxonomy" id="52904"/>
    <lineage>
        <taxon>Eukaryota</taxon>
        <taxon>Metazoa</taxon>
        <taxon>Chordata</taxon>
        <taxon>Craniata</taxon>
        <taxon>Vertebrata</taxon>
        <taxon>Euteleostomi</taxon>
        <taxon>Actinopterygii</taxon>
        <taxon>Neopterygii</taxon>
        <taxon>Teleostei</taxon>
        <taxon>Neoteleostei</taxon>
        <taxon>Acanthomorphata</taxon>
        <taxon>Carangaria</taxon>
        <taxon>Pleuronectiformes</taxon>
        <taxon>Pleuronectoidei</taxon>
        <taxon>Scophthalmidae</taxon>
        <taxon>Scophthalmus</taxon>
    </lineage>
</organism>
<evidence type="ECO:0000313" key="5">
    <source>
        <dbReference type="Proteomes" id="UP000438429"/>
    </source>
</evidence>
<dbReference type="Pfam" id="PF00048">
    <property type="entry name" value="IL8"/>
    <property type="match status" value="1"/>
</dbReference>
<sequence length="105" mass="12047">MKFQAPLLFLLLTCMYLRLAQGTYGDCCLGYVLAMKEKVKRNIESYRIQETDGDCNIRAVVQELQTDVAVYLSFKCHNQHFLRIMSQLKYCASGNDSTDYPTSES</sequence>
<dbReference type="Gene3D" id="2.40.50.40">
    <property type="match status" value="1"/>
</dbReference>
<name>A0A6A4TEP2_SCOMX</name>
<dbReference type="EMBL" id="VEVO01000005">
    <property type="protein sequence ID" value="KAF0042240.1"/>
    <property type="molecule type" value="Genomic_DNA"/>
</dbReference>
<dbReference type="InterPro" id="IPR036048">
    <property type="entry name" value="Interleukin_8-like_sf"/>
</dbReference>
<protein>
    <recommendedName>
        <fullName evidence="3">Chemokine interleukin-8-like domain-containing protein</fullName>
    </recommendedName>
</protein>
<gene>
    <name evidence="4" type="ORF">F2P81_005772</name>
</gene>
<feature type="signal peptide" evidence="2">
    <location>
        <begin position="1"/>
        <end position="22"/>
    </location>
</feature>
<dbReference type="GO" id="GO:0008009">
    <property type="term" value="F:chemokine activity"/>
    <property type="evidence" value="ECO:0007669"/>
    <property type="project" value="InterPro"/>
</dbReference>
<evidence type="ECO:0000256" key="1">
    <source>
        <dbReference type="ARBA" id="ARBA00022514"/>
    </source>
</evidence>
<evidence type="ECO:0000313" key="4">
    <source>
        <dbReference type="EMBL" id="KAF0042240.1"/>
    </source>
</evidence>
<dbReference type="AlphaFoldDB" id="A0A6A4TEP2"/>
<feature type="chain" id="PRO_5025547824" description="Chemokine interleukin-8-like domain-containing protein" evidence="2">
    <location>
        <begin position="23"/>
        <end position="105"/>
    </location>
</feature>
<evidence type="ECO:0000259" key="3">
    <source>
        <dbReference type="Pfam" id="PF00048"/>
    </source>
</evidence>
<dbReference type="GO" id="GO:0006955">
    <property type="term" value="P:immune response"/>
    <property type="evidence" value="ECO:0007669"/>
    <property type="project" value="InterPro"/>
</dbReference>
<reference evidence="4 5" key="1">
    <citation type="submission" date="2019-06" db="EMBL/GenBank/DDBJ databases">
        <title>Draft genomes of female and male turbot (Scophthalmus maximus).</title>
        <authorList>
            <person name="Xu H."/>
            <person name="Xu X.-W."/>
            <person name="Shao C."/>
            <person name="Chen S."/>
        </authorList>
    </citation>
    <scope>NUCLEOTIDE SEQUENCE [LARGE SCALE GENOMIC DNA]</scope>
    <source>
        <strain evidence="4">Ysfricsl-2016a</strain>
        <tissue evidence="4">Blood</tissue>
    </source>
</reference>
<dbReference type="SUPFAM" id="SSF54117">
    <property type="entry name" value="Interleukin 8-like chemokines"/>
    <property type="match status" value="1"/>
</dbReference>
<feature type="domain" description="Chemokine interleukin-8-like" evidence="3">
    <location>
        <begin position="26"/>
        <end position="61"/>
    </location>
</feature>
<dbReference type="Proteomes" id="UP000438429">
    <property type="component" value="Unassembled WGS sequence"/>
</dbReference>
<dbReference type="InterPro" id="IPR001811">
    <property type="entry name" value="Chemokine_IL8-like_dom"/>
</dbReference>
<accession>A0A6A4TEP2</accession>
<proteinExistence type="predicted"/>
<comment type="caution">
    <text evidence="4">The sequence shown here is derived from an EMBL/GenBank/DDBJ whole genome shotgun (WGS) entry which is preliminary data.</text>
</comment>
<evidence type="ECO:0000256" key="2">
    <source>
        <dbReference type="SAM" id="SignalP"/>
    </source>
</evidence>